<protein>
    <submittedName>
        <fullName evidence="2">Uncharacterized protein</fullName>
    </submittedName>
</protein>
<dbReference type="InParanoid" id="A0A165QM18"/>
<dbReference type="AlphaFoldDB" id="A0A165QM18"/>
<feature type="compositionally biased region" description="Basic and acidic residues" evidence="1">
    <location>
        <begin position="158"/>
        <end position="176"/>
    </location>
</feature>
<feature type="region of interest" description="Disordered" evidence="1">
    <location>
        <begin position="1"/>
        <end position="22"/>
    </location>
</feature>
<feature type="region of interest" description="Disordered" evidence="1">
    <location>
        <begin position="158"/>
        <end position="189"/>
    </location>
</feature>
<sequence>MSVPKDATKYAPTPPPGAKEMSEAVQNIRREIKKVQDYQDFLDSLARPAERSGAAGSAAEGAVAKRLKKFREDIKNEDADDKAAIEKIRGLLEHVLSASMIKDLTKEVEAQIAKTIDIEVEKQVAESLKEHTSEALQAELEDYRKRIETAQKDLFNSESRRANSLRRRDGDTKLEPLYKPNGDRASPNFPKDLGSLFALDDETVRSLLEDYGRDSVAGPDARDINLNRFMRFIGVAYQMVRIRRP</sequence>
<reference evidence="2 3" key="1">
    <citation type="journal article" date="2016" name="Mol. Biol. Evol.">
        <title>Comparative Genomics of Early-Diverging Mushroom-Forming Fungi Provides Insights into the Origins of Lignocellulose Decay Capabilities.</title>
        <authorList>
            <person name="Nagy L.G."/>
            <person name="Riley R."/>
            <person name="Tritt A."/>
            <person name="Adam C."/>
            <person name="Daum C."/>
            <person name="Floudas D."/>
            <person name="Sun H."/>
            <person name="Yadav J.S."/>
            <person name="Pangilinan J."/>
            <person name="Larsson K.H."/>
            <person name="Matsuura K."/>
            <person name="Barry K."/>
            <person name="Labutti K."/>
            <person name="Kuo R."/>
            <person name="Ohm R.A."/>
            <person name="Bhattacharya S.S."/>
            <person name="Shirouzu T."/>
            <person name="Yoshinaga Y."/>
            <person name="Martin F.M."/>
            <person name="Grigoriev I.V."/>
            <person name="Hibbett D.S."/>
        </authorList>
    </citation>
    <scope>NUCLEOTIDE SEQUENCE [LARGE SCALE GENOMIC DNA]</scope>
    <source>
        <strain evidence="2 3">HHB14362 ss-1</strain>
    </source>
</reference>
<evidence type="ECO:0000313" key="2">
    <source>
        <dbReference type="EMBL" id="KZT22605.1"/>
    </source>
</evidence>
<dbReference type="OrthoDB" id="3235759at2759"/>
<evidence type="ECO:0000313" key="3">
    <source>
        <dbReference type="Proteomes" id="UP000076761"/>
    </source>
</evidence>
<accession>A0A165QM18</accession>
<name>A0A165QM18_9AGAM</name>
<proteinExistence type="predicted"/>
<evidence type="ECO:0000256" key="1">
    <source>
        <dbReference type="SAM" id="MobiDB-lite"/>
    </source>
</evidence>
<dbReference type="EMBL" id="KV425594">
    <property type="protein sequence ID" value="KZT22605.1"/>
    <property type="molecule type" value="Genomic_DNA"/>
</dbReference>
<organism evidence="2 3">
    <name type="scientific">Neolentinus lepideus HHB14362 ss-1</name>
    <dbReference type="NCBI Taxonomy" id="1314782"/>
    <lineage>
        <taxon>Eukaryota</taxon>
        <taxon>Fungi</taxon>
        <taxon>Dikarya</taxon>
        <taxon>Basidiomycota</taxon>
        <taxon>Agaricomycotina</taxon>
        <taxon>Agaricomycetes</taxon>
        <taxon>Gloeophyllales</taxon>
        <taxon>Gloeophyllaceae</taxon>
        <taxon>Neolentinus</taxon>
    </lineage>
</organism>
<keyword evidence="3" id="KW-1185">Reference proteome</keyword>
<dbReference type="Proteomes" id="UP000076761">
    <property type="component" value="Unassembled WGS sequence"/>
</dbReference>
<gene>
    <name evidence="2" type="ORF">NEOLEDRAFT_1137861</name>
</gene>